<dbReference type="HOGENOM" id="CLU_1628587_0_0_1"/>
<keyword evidence="3" id="KW-1185">Reference proteome</keyword>
<dbReference type="OMA" id="MAMHIPL"/>
<dbReference type="STRING" id="135651.G0NWH0"/>
<dbReference type="eggNOG" id="ENOG502THZ5">
    <property type="taxonomic scope" value="Eukaryota"/>
</dbReference>
<name>G0NWH0_CAEBE</name>
<feature type="domain" description="C2H2-type" evidence="1">
    <location>
        <begin position="42"/>
        <end position="64"/>
    </location>
</feature>
<dbReference type="InterPro" id="IPR013087">
    <property type="entry name" value="Znf_C2H2_type"/>
</dbReference>
<dbReference type="InParanoid" id="G0NWH0"/>
<dbReference type="SMART" id="SM00355">
    <property type="entry name" value="ZnF_C2H2"/>
    <property type="match status" value="2"/>
</dbReference>
<evidence type="ECO:0000259" key="1">
    <source>
        <dbReference type="SMART" id="SM00355"/>
    </source>
</evidence>
<dbReference type="Pfam" id="PF12874">
    <property type="entry name" value="zf-met"/>
    <property type="match status" value="1"/>
</dbReference>
<sequence length="145" mass="16809">MDFTIPMMNLAMDMSLTEEERSRRMAFYKKKQEMINENRMVLDCPKCLIIFTDPILYRMHISMHPITSDPMVSWQCALCKRHCTDRLDFFAHMVKYGHSMIPQGVFLPPNLGYHFGLPDLSSLCPPTDLLKELLKLITNNPPGNS</sequence>
<protein>
    <recommendedName>
        <fullName evidence="1">C2H2-type domain-containing protein</fullName>
    </recommendedName>
</protein>
<accession>G0NWH0</accession>
<proteinExistence type="predicted"/>
<dbReference type="AlphaFoldDB" id="G0NWH0"/>
<feature type="domain" description="C2H2-type" evidence="1">
    <location>
        <begin position="74"/>
        <end position="98"/>
    </location>
</feature>
<dbReference type="EMBL" id="GL379964">
    <property type="protein sequence ID" value="EGT38759.1"/>
    <property type="molecule type" value="Genomic_DNA"/>
</dbReference>
<dbReference type="FunCoup" id="G0NWH0">
    <property type="interactions" value="1865"/>
</dbReference>
<dbReference type="OrthoDB" id="5576026at2759"/>
<gene>
    <name evidence="2" type="ORF">CAEBREN_09162</name>
</gene>
<evidence type="ECO:0000313" key="2">
    <source>
        <dbReference type="EMBL" id="EGT38759.1"/>
    </source>
</evidence>
<organism evidence="3">
    <name type="scientific">Caenorhabditis brenneri</name>
    <name type="common">Nematode worm</name>
    <dbReference type="NCBI Taxonomy" id="135651"/>
    <lineage>
        <taxon>Eukaryota</taxon>
        <taxon>Metazoa</taxon>
        <taxon>Ecdysozoa</taxon>
        <taxon>Nematoda</taxon>
        <taxon>Chromadorea</taxon>
        <taxon>Rhabditida</taxon>
        <taxon>Rhabditina</taxon>
        <taxon>Rhabditomorpha</taxon>
        <taxon>Rhabditoidea</taxon>
        <taxon>Rhabditidae</taxon>
        <taxon>Peloderinae</taxon>
        <taxon>Caenorhabditis</taxon>
    </lineage>
</organism>
<reference evidence="3" key="1">
    <citation type="submission" date="2011-07" db="EMBL/GenBank/DDBJ databases">
        <authorList>
            <consortium name="Caenorhabditis brenneri Sequencing and Analysis Consortium"/>
            <person name="Wilson R.K."/>
        </authorList>
    </citation>
    <scope>NUCLEOTIDE SEQUENCE [LARGE SCALE GENOMIC DNA]</scope>
    <source>
        <strain evidence="3">PB2801</strain>
    </source>
</reference>
<evidence type="ECO:0000313" key="3">
    <source>
        <dbReference type="Proteomes" id="UP000008068"/>
    </source>
</evidence>
<dbReference type="Proteomes" id="UP000008068">
    <property type="component" value="Unassembled WGS sequence"/>
</dbReference>